<dbReference type="GeneID" id="77726784"/>
<gene>
    <name evidence="2" type="ORF">MKK02DRAFT_28534</name>
</gene>
<accession>A0AA38LTV8</accession>
<dbReference type="EMBL" id="JAKWFO010000008">
    <property type="protein sequence ID" value="KAI9633764.1"/>
    <property type="molecule type" value="Genomic_DNA"/>
</dbReference>
<organism evidence="2 3">
    <name type="scientific">Dioszegia hungarica</name>
    <dbReference type="NCBI Taxonomy" id="4972"/>
    <lineage>
        <taxon>Eukaryota</taxon>
        <taxon>Fungi</taxon>
        <taxon>Dikarya</taxon>
        <taxon>Basidiomycota</taxon>
        <taxon>Agaricomycotina</taxon>
        <taxon>Tremellomycetes</taxon>
        <taxon>Tremellales</taxon>
        <taxon>Bulleribasidiaceae</taxon>
        <taxon>Dioszegia</taxon>
    </lineage>
</organism>
<evidence type="ECO:0000313" key="2">
    <source>
        <dbReference type="EMBL" id="KAI9633764.1"/>
    </source>
</evidence>
<evidence type="ECO:0000256" key="1">
    <source>
        <dbReference type="SAM" id="MobiDB-lite"/>
    </source>
</evidence>
<keyword evidence="3" id="KW-1185">Reference proteome</keyword>
<feature type="region of interest" description="Disordered" evidence="1">
    <location>
        <begin position="235"/>
        <end position="268"/>
    </location>
</feature>
<dbReference type="RefSeq" id="XP_052943541.1">
    <property type="nucleotide sequence ID" value="XM_053087579.1"/>
</dbReference>
<dbReference type="AlphaFoldDB" id="A0AA38LTV8"/>
<comment type="caution">
    <text evidence="2">The sequence shown here is derived from an EMBL/GenBank/DDBJ whole genome shotgun (WGS) entry which is preliminary data.</text>
</comment>
<name>A0AA38LTV8_9TREE</name>
<feature type="region of interest" description="Disordered" evidence="1">
    <location>
        <begin position="311"/>
        <end position="340"/>
    </location>
</feature>
<reference evidence="2" key="1">
    <citation type="journal article" date="2022" name="G3 (Bethesda)">
        <title>High quality genome of the basidiomycete yeast Dioszegia hungarica PDD-24b-2 isolated from cloud water.</title>
        <authorList>
            <person name="Jarrige D."/>
            <person name="Haridas S."/>
            <person name="Bleykasten-Grosshans C."/>
            <person name="Joly M."/>
            <person name="Nadalig T."/>
            <person name="Sancelme M."/>
            <person name="Vuilleumier S."/>
            <person name="Grigoriev I.V."/>
            <person name="Amato P."/>
            <person name="Bringel F."/>
        </authorList>
    </citation>
    <scope>NUCLEOTIDE SEQUENCE</scope>
    <source>
        <strain evidence="2">PDD-24b-2</strain>
    </source>
</reference>
<evidence type="ECO:0000313" key="3">
    <source>
        <dbReference type="Proteomes" id="UP001164286"/>
    </source>
</evidence>
<proteinExistence type="predicted"/>
<dbReference type="Proteomes" id="UP001164286">
    <property type="component" value="Unassembled WGS sequence"/>
</dbReference>
<sequence length="414" mass="46400">MVSPPAPRILYRAYLKNLRYISDPHVWRTHQPYFRSLVDRPGGPSKQPRDELKINGYLEAAPKDGYDLKRSRGLARAHKVRQVRPDTIDPVLTKQELNKLRAAVACHPHALKRLLEESYGQCGRVRWELINNVIKSSPSGFRLPIAPGIPLPAPLAPLKPPPTAPHRDKPARLRPVPDVAVRKAAQKASERDWRLVGVPLVLPPNSSGWRTGWEDLGVLAGLRMLAGLDSVPSRPDHLAISPSDDPASSSAPVAQSSPPPPPTATTTTPVLSAEANLLRLQAIYPPRHLPRLLPTYAHLPLHIRLLIPRRPVRPPSRAPEDTYPRPRPGETRMNPSTWGPPREFRPRLIRRTYGRLWDKLRWVGVEAGNGEVGAEEKWVEGKYEVIVGGQARTTAEGEKRGKRRRREKSQRQQS</sequence>
<feature type="compositionally biased region" description="Low complexity" evidence="1">
    <location>
        <begin position="241"/>
        <end position="256"/>
    </location>
</feature>
<feature type="region of interest" description="Disordered" evidence="1">
    <location>
        <begin position="389"/>
        <end position="414"/>
    </location>
</feature>
<protein>
    <submittedName>
        <fullName evidence="2">Uncharacterized protein</fullName>
    </submittedName>
</protein>
<feature type="compositionally biased region" description="Basic and acidic residues" evidence="1">
    <location>
        <begin position="318"/>
        <end position="330"/>
    </location>
</feature>